<name>A0ABQ2C1K4_9FLAO</name>
<dbReference type="PROSITE" id="PS50059">
    <property type="entry name" value="FKBP_PPIASE"/>
    <property type="match status" value="1"/>
</dbReference>
<evidence type="ECO:0000256" key="4">
    <source>
        <dbReference type="ARBA" id="ARBA00023235"/>
    </source>
</evidence>
<dbReference type="InterPro" id="IPR046357">
    <property type="entry name" value="PPIase_dom_sf"/>
</dbReference>
<reference evidence="10" key="1">
    <citation type="journal article" date="2019" name="Int. J. Syst. Evol. Microbiol.">
        <title>The Global Catalogue of Microorganisms (GCM) 10K type strain sequencing project: providing services to taxonomists for standard genome sequencing and annotation.</title>
        <authorList>
            <consortium name="The Broad Institute Genomics Platform"/>
            <consortium name="The Broad Institute Genome Sequencing Center for Infectious Disease"/>
            <person name="Wu L."/>
            <person name="Ma J."/>
        </authorList>
    </citation>
    <scope>NUCLEOTIDE SEQUENCE [LARGE SCALE GENOMIC DNA]</scope>
    <source>
        <strain evidence="10">CCM 8681</strain>
    </source>
</reference>
<evidence type="ECO:0000256" key="2">
    <source>
        <dbReference type="ARBA" id="ARBA00013194"/>
    </source>
</evidence>
<keyword evidence="6" id="KW-0175">Coiled coil</keyword>
<dbReference type="EMBL" id="BMDQ01000003">
    <property type="protein sequence ID" value="GGI58100.1"/>
    <property type="molecule type" value="Genomic_DNA"/>
</dbReference>
<feature type="domain" description="PPIase FKBP-type" evidence="7">
    <location>
        <begin position="303"/>
        <end position="409"/>
    </location>
</feature>
<evidence type="ECO:0000259" key="7">
    <source>
        <dbReference type="PROSITE" id="PS50059"/>
    </source>
</evidence>
<feature type="coiled-coil region" evidence="6">
    <location>
        <begin position="233"/>
        <end position="268"/>
    </location>
</feature>
<evidence type="ECO:0000259" key="8">
    <source>
        <dbReference type="PROSITE" id="PS50072"/>
    </source>
</evidence>
<gene>
    <name evidence="9" type="primary">ppiA</name>
    <name evidence="9" type="ORF">GCM10011444_24090</name>
</gene>
<dbReference type="InterPro" id="IPR002130">
    <property type="entry name" value="Cyclophilin-type_PPIase_dom"/>
</dbReference>
<comment type="catalytic activity">
    <reaction evidence="1 5">
        <text>[protein]-peptidylproline (omega=180) = [protein]-peptidylproline (omega=0)</text>
        <dbReference type="Rhea" id="RHEA:16237"/>
        <dbReference type="Rhea" id="RHEA-COMP:10747"/>
        <dbReference type="Rhea" id="RHEA-COMP:10748"/>
        <dbReference type="ChEBI" id="CHEBI:83833"/>
        <dbReference type="ChEBI" id="CHEBI:83834"/>
        <dbReference type="EC" id="5.2.1.8"/>
    </reaction>
</comment>
<proteinExistence type="predicted"/>
<evidence type="ECO:0000256" key="5">
    <source>
        <dbReference type="PROSITE-ProRule" id="PRU00277"/>
    </source>
</evidence>
<dbReference type="Gene3D" id="3.10.50.40">
    <property type="match status" value="1"/>
</dbReference>
<dbReference type="GO" id="GO:0016853">
    <property type="term" value="F:isomerase activity"/>
    <property type="evidence" value="ECO:0007669"/>
    <property type="project" value="UniProtKB-KW"/>
</dbReference>
<organism evidence="9 10">
    <name type="scientific">Winogradskyella haliclonae</name>
    <dbReference type="NCBI Taxonomy" id="2048558"/>
    <lineage>
        <taxon>Bacteria</taxon>
        <taxon>Pseudomonadati</taxon>
        <taxon>Bacteroidota</taxon>
        <taxon>Flavobacteriia</taxon>
        <taxon>Flavobacteriales</taxon>
        <taxon>Flavobacteriaceae</taxon>
        <taxon>Winogradskyella</taxon>
    </lineage>
</organism>
<dbReference type="PRINTS" id="PR00153">
    <property type="entry name" value="CSAPPISMRASE"/>
</dbReference>
<dbReference type="EC" id="5.2.1.8" evidence="2 5"/>
<evidence type="ECO:0000256" key="3">
    <source>
        <dbReference type="ARBA" id="ARBA00023110"/>
    </source>
</evidence>
<dbReference type="PROSITE" id="PS50072">
    <property type="entry name" value="CSA_PPIASE_2"/>
    <property type="match status" value="1"/>
</dbReference>
<evidence type="ECO:0000313" key="10">
    <source>
        <dbReference type="Proteomes" id="UP000624701"/>
    </source>
</evidence>
<dbReference type="PROSITE" id="PS51257">
    <property type="entry name" value="PROKAR_LIPOPROTEIN"/>
    <property type="match status" value="1"/>
</dbReference>
<dbReference type="InterPro" id="IPR001179">
    <property type="entry name" value="PPIase_FKBP_dom"/>
</dbReference>
<dbReference type="RefSeq" id="WP_188375002.1">
    <property type="nucleotide sequence ID" value="NZ_BMDQ01000003.1"/>
</dbReference>
<dbReference type="PANTHER" id="PTHR45625">
    <property type="entry name" value="PEPTIDYL-PROLYL CIS-TRANS ISOMERASE-RELATED"/>
    <property type="match status" value="1"/>
</dbReference>
<dbReference type="PANTHER" id="PTHR45625:SF4">
    <property type="entry name" value="PEPTIDYLPROLYL ISOMERASE DOMAIN AND WD REPEAT-CONTAINING PROTEIN 1"/>
    <property type="match status" value="1"/>
</dbReference>
<keyword evidence="3 5" id="KW-0697">Rotamase</keyword>
<keyword evidence="10" id="KW-1185">Reference proteome</keyword>
<evidence type="ECO:0000256" key="6">
    <source>
        <dbReference type="SAM" id="Coils"/>
    </source>
</evidence>
<dbReference type="SUPFAM" id="SSF54534">
    <property type="entry name" value="FKBP-like"/>
    <property type="match status" value="1"/>
</dbReference>
<evidence type="ECO:0000256" key="1">
    <source>
        <dbReference type="ARBA" id="ARBA00000971"/>
    </source>
</evidence>
<dbReference type="Pfam" id="PF00254">
    <property type="entry name" value="FKBP_C"/>
    <property type="match status" value="1"/>
</dbReference>
<dbReference type="CDD" id="cd00317">
    <property type="entry name" value="cyclophilin"/>
    <property type="match status" value="1"/>
</dbReference>
<dbReference type="InterPro" id="IPR029000">
    <property type="entry name" value="Cyclophilin-like_dom_sf"/>
</dbReference>
<dbReference type="Proteomes" id="UP000624701">
    <property type="component" value="Unassembled WGS sequence"/>
</dbReference>
<evidence type="ECO:0000313" key="9">
    <source>
        <dbReference type="EMBL" id="GGI58100.1"/>
    </source>
</evidence>
<sequence>MIKKIYIPLAALMLLSITSCKKPKYNVEDGLYAEIITNKGTMVAKLHYDKVPVTVANFVALSEGNHPLAEEEYKGKPFYDGIIFHRVINNFMIQGGDPTGTGRGTPGYKFAADFSPDLKHDKPGILSMANSGGINTNGSQFFITEAPYARGNFYDAQGNLKPCDQPGVSCHSVFGELVIGLEVQDSISNVKVIDPRTRNHKPVEDVLINKVNIIRIGRDAKKFDAPKVFEENMPKVEENFKELRKEAAEKAEEAKRIAEEKKAKVASEFKPTLDDYNAKAKTLASGLKVHYLTKGNGAKPKTGQTAMINYQGYFTDGKLLDSNVKDVEEKFGMLNPQKVQRNMYAPTPMKVSPDANLFGGFKEALATMRVGDKAFFYFPSHLAYGEGGRPPIVKPNTDLAFIIEMVDIQK</sequence>
<comment type="caution">
    <text evidence="9">The sequence shown here is derived from an EMBL/GenBank/DDBJ whole genome shotgun (WGS) entry which is preliminary data.</text>
</comment>
<dbReference type="Gene3D" id="2.40.100.10">
    <property type="entry name" value="Cyclophilin-like"/>
    <property type="match status" value="1"/>
</dbReference>
<protein>
    <recommendedName>
        <fullName evidence="2 5">peptidylprolyl isomerase</fullName>
        <ecNumber evidence="2 5">5.2.1.8</ecNumber>
    </recommendedName>
</protein>
<feature type="domain" description="PPIase cyclophilin-type" evidence="8">
    <location>
        <begin position="40"/>
        <end position="213"/>
    </location>
</feature>
<dbReference type="SUPFAM" id="SSF50891">
    <property type="entry name" value="Cyclophilin-like"/>
    <property type="match status" value="1"/>
</dbReference>
<keyword evidence="4 5" id="KW-0413">Isomerase</keyword>
<accession>A0ABQ2C1K4</accession>
<dbReference type="Pfam" id="PF00160">
    <property type="entry name" value="Pro_isomerase"/>
    <property type="match status" value="1"/>
</dbReference>
<dbReference type="InterPro" id="IPR044666">
    <property type="entry name" value="Cyclophilin_A-like"/>
</dbReference>